<protein>
    <submittedName>
        <fullName evidence="2">Uncharacterized protein</fullName>
    </submittedName>
</protein>
<sequence>MHGALAEQRQDGRANITTAPAATGGRPAPGTAGAWAEVESETGAGPETKAGAGPQVNIPPGAGGAMAVRRRRVAGMFFRPGNLLPRHLFARSFLWGGPVLPGWPSGARRGARGEPGTRVMAGAGVMRAAVSGFPIGFGSDALLIGLPVDPAVVRRWYFTHGRLPQPQHTCDMKRYIY</sequence>
<evidence type="ECO:0000313" key="2">
    <source>
        <dbReference type="EMBL" id="GFG75843.1"/>
    </source>
</evidence>
<reference evidence="2 3" key="1">
    <citation type="journal article" date="2019" name="Emerg. Microbes Infect.">
        <title>Comprehensive subspecies identification of 175 nontuberculous mycobacteria species based on 7547 genomic profiles.</title>
        <authorList>
            <person name="Matsumoto Y."/>
            <person name="Kinjo T."/>
            <person name="Motooka D."/>
            <person name="Nabeya D."/>
            <person name="Jung N."/>
            <person name="Uechi K."/>
            <person name="Horii T."/>
            <person name="Iida T."/>
            <person name="Fujita J."/>
            <person name="Nakamura S."/>
        </authorList>
    </citation>
    <scope>NUCLEOTIDE SEQUENCE [LARGE SCALE GENOMIC DNA]</scope>
    <source>
        <strain evidence="2 3">JCM 17322</strain>
    </source>
</reference>
<evidence type="ECO:0000313" key="3">
    <source>
        <dbReference type="Proteomes" id="UP000465361"/>
    </source>
</evidence>
<keyword evidence="3" id="KW-1185">Reference proteome</keyword>
<dbReference type="Proteomes" id="UP000465361">
    <property type="component" value="Unassembled WGS sequence"/>
</dbReference>
<dbReference type="AlphaFoldDB" id="A0A7I9Y1U5"/>
<feature type="compositionally biased region" description="Low complexity" evidence="1">
    <location>
        <begin position="17"/>
        <end position="34"/>
    </location>
</feature>
<comment type="caution">
    <text evidence="2">The sequence shown here is derived from an EMBL/GenBank/DDBJ whole genome shotgun (WGS) entry which is preliminary data.</text>
</comment>
<evidence type="ECO:0000256" key="1">
    <source>
        <dbReference type="SAM" id="MobiDB-lite"/>
    </source>
</evidence>
<organism evidence="2 3">
    <name type="scientific">Mycobacterium botniense</name>
    <dbReference type="NCBI Taxonomy" id="84962"/>
    <lineage>
        <taxon>Bacteria</taxon>
        <taxon>Bacillati</taxon>
        <taxon>Actinomycetota</taxon>
        <taxon>Actinomycetes</taxon>
        <taxon>Mycobacteriales</taxon>
        <taxon>Mycobacteriaceae</taxon>
        <taxon>Mycobacterium</taxon>
    </lineage>
</organism>
<proteinExistence type="predicted"/>
<gene>
    <name evidence="2" type="ORF">MBOT_32080</name>
</gene>
<dbReference type="EMBL" id="BLKW01000004">
    <property type="protein sequence ID" value="GFG75843.1"/>
    <property type="molecule type" value="Genomic_DNA"/>
</dbReference>
<feature type="region of interest" description="Disordered" evidence="1">
    <location>
        <begin position="1"/>
        <end position="58"/>
    </location>
</feature>
<accession>A0A7I9Y1U5</accession>
<name>A0A7I9Y1U5_9MYCO</name>